<proteinExistence type="predicted"/>
<dbReference type="STRING" id="1005945.SAMN05216561_11740"/>
<feature type="signal peptide" evidence="1">
    <location>
        <begin position="1"/>
        <end position="28"/>
    </location>
</feature>
<dbReference type="AlphaFoldDB" id="A0A1I3N846"/>
<reference evidence="2 3" key="1">
    <citation type="submission" date="2016-10" db="EMBL/GenBank/DDBJ databases">
        <authorList>
            <person name="de Groot N.N."/>
        </authorList>
    </citation>
    <scope>NUCLEOTIDE SEQUENCE [LARGE SCALE GENOMIC DNA]</scope>
    <source>
        <strain evidence="2 3">CGMCC 1.11156</strain>
    </source>
</reference>
<keyword evidence="3" id="KW-1185">Reference proteome</keyword>
<evidence type="ECO:0000256" key="1">
    <source>
        <dbReference type="SAM" id="SignalP"/>
    </source>
</evidence>
<sequence>MKKLIAALFAAVLMSLGLVGVTTGTATAACPYTGCIPTSTSASGSIDGKFLTVTAEVSAAGNASPRGTFKITADRVGPKGFKTRGASVNNADDGVKLKLQLAGEWEITVTYVPADNSVYERSSTTFTVFVRQD</sequence>
<organism evidence="2 3">
    <name type="scientific">Nocardioides psychrotolerans</name>
    <dbReference type="NCBI Taxonomy" id="1005945"/>
    <lineage>
        <taxon>Bacteria</taxon>
        <taxon>Bacillati</taxon>
        <taxon>Actinomycetota</taxon>
        <taxon>Actinomycetes</taxon>
        <taxon>Propionibacteriales</taxon>
        <taxon>Nocardioidaceae</taxon>
        <taxon>Nocardioides</taxon>
    </lineage>
</organism>
<dbReference type="OrthoDB" id="3790578at2"/>
<evidence type="ECO:0008006" key="4">
    <source>
        <dbReference type="Google" id="ProtNLM"/>
    </source>
</evidence>
<name>A0A1I3N846_9ACTN</name>
<feature type="chain" id="PRO_5011504433" description="YtkA-like" evidence="1">
    <location>
        <begin position="29"/>
        <end position="133"/>
    </location>
</feature>
<accession>A0A1I3N846</accession>
<dbReference type="PROSITE" id="PS51257">
    <property type="entry name" value="PROKAR_LIPOPROTEIN"/>
    <property type="match status" value="1"/>
</dbReference>
<evidence type="ECO:0000313" key="2">
    <source>
        <dbReference type="EMBL" id="SFJ05190.1"/>
    </source>
</evidence>
<gene>
    <name evidence="2" type="ORF">SAMN05216561_11740</name>
</gene>
<evidence type="ECO:0000313" key="3">
    <source>
        <dbReference type="Proteomes" id="UP000198649"/>
    </source>
</evidence>
<dbReference type="RefSeq" id="WP_091116190.1">
    <property type="nucleotide sequence ID" value="NZ_BKAF01000029.1"/>
</dbReference>
<dbReference type="Proteomes" id="UP000198649">
    <property type="component" value="Unassembled WGS sequence"/>
</dbReference>
<keyword evidence="1" id="KW-0732">Signal</keyword>
<protein>
    <recommendedName>
        <fullName evidence="4">YtkA-like</fullName>
    </recommendedName>
</protein>
<dbReference type="EMBL" id="FOQG01000017">
    <property type="protein sequence ID" value="SFJ05190.1"/>
    <property type="molecule type" value="Genomic_DNA"/>
</dbReference>